<reference evidence="2" key="1">
    <citation type="submission" date="2018-04" db="EMBL/GenBank/DDBJ databases">
        <title>Whole genome sequencing of Hypsizygus marmoreus.</title>
        <authorList>
            <person name="Choi I.-G."/>
            <person name="Min B."/>
            <person name="Kim J.-G."/>
            <person name="Kim S."/>
            <person name="Oh Y.-L."/>
            <person name="Kong W.-S."/>
            <person name="Park H."/>
            <person name="Jeong J."/>
            <person name="Song E.-S."/>
        </authorList>
    </citation>
    <scope>NUCLEOTIDE SEQUENCE [LARGE SCALE GENOMIC DNA]</scope>
    <source>
        <strain evidence="2">51987-8</strain>
    </source>
</reference>
<dbReference type="InParanoid" id="A0A369JTD7"/>
<sequence>MSTTHSPSVADPTRQSMTLFIKTHPIIDDLDSDLVLRSRCGVDFYVLKGILAFASPVFKTMFTLPQDGVSQEMKDGLAVISVEEEAETLGILLGFCYPRWCTASEDVSLEKLIDVREAATKYGMDGVENHIRGKFVDERFIRKEPLRMYAITLRHSLETEVRMAARATLRLPILGRQYFEELECITAGDYHRLQVYHVQCAEAASKVAKSLEWMTEERYIWFECNGDCRAQGNGSGPLLTISGNRRKWVLSKWWWDFMGQAATALAERPSGKTITDSKLMDEALMKASDCRACRGQAFGEMRAFADAFALEVDRVTAEVLLEVKL</sequence>
<dbReference type="SUPFAM" id="SSF54695">
    <property type="entry name" value="POZ domain"/>
    <property type="match status" value="1"/>
</dbReference>
<organism evidence="2 3">
    <name type="scientific">Hypsizygus marmoreus</name>
    <name type="common">White beech mushroom</name>
    <name type="synonym">Agaricus marmoreus</name>
    <dbReference type="NCBI Taxonomy" id="39966"/>
    <lineage>
        <taxon>Eukaryota</taxon>
        <taxon>Fungi</taxon>
        <taxon>Dikarya</taxon>
        <taxon>Basidiomycota</taxon>
        <taxon>Agaricomycotina</taxon>
        <taxon>Agaricomycetes</taxon>
        <taxon>Agaricomycetidae</taxon>
        <taxon>Agaricales</taxon>
        <taxon>Tricholomatineae</taxon>
        <taxon>Lyophyllaceae</taxon>
        <taxon>Hypsizygus</taxon>
    </lineage>
</organism>
<dbReference type="Gene3D" id="3.30.710.10">
    <property type="entry name" value="Potassium Channel Kv1.1, Chain A"/>
    <property type="match status" value="1"/>
</dbReference>
<dbReference type="PROSITE" id="PS50097">
    <property type="entry name" value="BTB"/>
    <property type="match status" value="1"/>
</dbReference>
<dbReference type="STRING" id="39966.A0A369JTD7"/>
<protein>
    <recommendedName>
        <fullName evidence="1">BTB domain-containing protein</fullName>
    </recommendedName>
</protein>
<dbReference type="CDD" id="cd18186">
    <property type="entry name" value="BTB_POZ_ZBTB_KLHL-like"/>
    <property type="match status" value="1"/>
</dbReference>
<evidence type="ECO:0000313" key="2">
    <source>
        <dbReference type="EMBL" id="RDB23797.1"/>
    </source>
</evidence>
<evidence type="ECO:0000259" key="1">
    <source>
        <dbReference type="PROSITE" id="PS50097"/>
    </source>
</evidence>
<keyword evidence="3" id="KW-1185">Reference proteome</keyword>
<name>A0A369JTD7_HYPMA</name>
<dbReference type="AlphaFoldDB" id="A0A369JTD7"/>
<dbReference type="InterPro" id="IPR011333">
    <property type="entry name" value="SKP1/BTB/POZ_sf"/>
</dbReference>
<feature type="domain" description="BTB" evidence="1">
    <location>
        <begin position="32"/>
        <end position="97"/>
    </location>
</feature>
<proteinExistence type="predicted"/>
<dbReference type="Proteomes" id="UP000076154">
    <property type="component" value="Unassembled WGS sequence"/>
</dbReference>
<gene>
    <name evidence="2" type="ORF">Hypma_008966</name>
</gene>
<dbReference type="EMBL" id="LUEZ02000046">
    <property type="protein sequence ID" value="RDB23797.1"/>
    <property type="molecule type" value="Genomic_DNA"/>
</dbReference>
<accession>A0A369JTD7</accession>
<dbReference type="SMART" id="SM00225">
    <property type="entry name" value="BTB"/>
    <property type="match status" value="1"/>
</dbReference>
<evidence type="ECO:0000313" key="3">
    <source>
        <dbReference type="Proteomes" id="UP000076154"/>
    </source>
</evidence>
<dbReference type="OrthoDB" id="3357985at2759"/>
<dbReference type="Pfam" id="PF00651">
    <property type="entry name" value="BTB"/>
    <property type="match status" value="1"/>
</dbReference>
<dbReference type="InterPro" id="IPR000210">
    <property type="entry name" value="BTB/POZ_dom"/>
</dbReference>
<comment type="caution">
    <text evidence="2">The sequence shown here is derived from an EMBL/GenBank/DDBJ whole genome shotgun (WGS) entry which is preliminary data.</text>
</comment>